<dbReference type="AlphaFoldDB" id="A0A835LDA8"/>
<reference evidence="2 3" key="1">
    <citation type="submission" date="2020-10" db="EMBL/GenBank/DDBJ databases">
        <title>The Coptis chinensis genome and diversification of protoberbering-type alkaloids.</title>
        <authorList>
            <person name="Wang B."/>
            <person name="Shu S."/>
            <person name="Song C."/>
            <person name="Liu Y."/>
        </authorList>
    </citation>
    <scope>NUCLEOTIDE SEQUENCE [LARGE SCALE GENOMIC DNA]</scope>
    <source>
        <strain evidence="2">HL-2020</strain>
        <tissue evidence="2">Leaf</tissue>
    </source>
</reference>
<feature type="domain" description="Replication factor A C-terminal" evidence="1">
    <location>
        <begin position="159"/>
        <end position="236"/>
    </location>
</feature>
<dbReference type="SUPFAM" id="SSF50249">
    <property type="entry name" value="Nucleic acid-binding proteins"/>
    <property type="match status" value="1"/>
</dbReference>
<dbReference type="InterPro" id="IPR013955">
    <property type="entry name" value="Rep_factor-A_C"/>
</dbReference>
<keyword evidence="3" id="KW-1185">Reference proteome</keyword>
<sequence length="318" mass="36140">MLSPNQSHQPWLRTMKMWMRRGGRAKKTELVMMRWCVKIKKIPQLQLSHNAADSVWKLDPSDSASHVLLGNILASTGRTFMLTESHLVAILRLKELISSLSWMVPGRGDDNASSEMVMALPAKEEAKGIQTLFNICDKVVLEFGTFWPRRPDEKQGKQFTCRAKFVKIFGNQWSYKSCENCTYKHVDKGSEHFCTNCETTYKTPQDRYLLKLCIQDEGRSKRLFVVFLEFQRDIVRATEAFTTLGIKDIDLEDESIDVEILNSMAVTNQHFTTALGTINPSALHETVVEVPNVTYKDIAEIGNIKRELKETAISSGAS</sequence>
<name>A0A835LDA8_9MAGN</name>
<proteinExistence type="predicted"/>
<evidence type="ECO:0000313" key="3">
    <source>
        <dbReference type="Proteomes" id="UP000631114"/>
    </source>
</evidence>
<dbReference type="Proteomes" id="UP000631114">
    <property type="component" value="Unassembled WGS sequence"/>
</dbReference>
<evidence type="ECO:0000313" key="2">
    <source>
        <dbReference type="EMBL" id="KAF9588247.1"/>
    </source>
</evidence>
<evidence type="ECO:0000259" key="1">
    <source>
        <dbReference type="Pfam" id="PF08646"/>
    </source>
</evidence>
<dbReference type="EMBL" id="JADFTS010000009">
    <property type="protein sequence ID" value="KAF9588247.1"/>
    <property type="molecule type" value="Genomic_DNA"/>
</dbReference>
<dbReference type="Gene3D" id="2.40.50.140">
    <property type="entry name" value="Nucleic acid-binding proteins"/>
    <property type="match status" value="1"/>
</dbReference>
<organism evidence="2 3">
    <name type="scientific">Coptis chinensis</name>
    <dbReference type="NCBI Taxonomy" id="261450"/>
    <lineage>
        <taxon>Eukaryota</taxon>
        <taxon>Viridiplantae</taxon>
        <taxon>Streptophyta</taxon>
        <taxon>Embryophyta</taxon>
        <taxon>Tracheophyta</taxon>
        <taxon>Spermatophyta</taxon>
        <taxon>Magnoliopsida</taxon>
        <taxon>Ranunculales</taxon>
        <taxon>Ranunculaceae</taxon>
        <taxon>Coptidoideae</taxon>
        <taxon>Coptis</taxon>
    </lineage>
</organism>
<dbReference type="InterPro" id="IPR012340">
    <property type="entry name" value="NA-bd_OB-fold"/>
</dbReference>
<accession>A0A835LDA8</accession>
<gene>
    <name evidence="2" type="ORF">IFM89_008659</name>
</gene>
<comment type="caution">
    <text evidence="2">The sequence shown here is derived from an EMBL/GenBank/DDBJ whole genome shotgun (WGS) entry which is preliminary data.</text>
</comment>
<dbReference type="Pfam" id="PF08646">
    <property type="entry name" value="Rep_fac-A_C"/>
    <property type="match status" value="1"/>
</dbReference>
<protein>
    <recommendedName>
        <fullName evidence="1">Replication factor A C-terminal domain-containing protein</fullName>
    </recommendedName>
</protein>